<dbReference type="EMBL" id="QKSB01000007">
    <property type="protein sequence ID" value="PZE16540.1"/>
    <property type="molecule type" value="Genomic_DNA"/>
</dbReference>
<dbReference type="Proteomes" id="UP000249248">
    <property type="component" value="Unassembled WGS sequence"/>
</dbReference>
<keyword evidence="1" id="KW-0449">Lipoprotein</keyword>
<name>A0A2W1MZ63_9FLAO</name>
<evidence type="ECO:0000313" key="1">
    <source>
        <dbReference type="EMBL" id="PZE16540.1"/>
    </source>
</evidence>
<protein>
    <submittedName>
        <fullName evidence="1">Gliding motility lipoprotein GldD</fullName>
    </submittedName>
</protein>
<dbReference type="InterPro" id="IPR019850">
    <property type="entry name" value="GldD-like"/>
</dbReference>
<proteinExistence type="predicted"/>
<organism evidence="1 2">
    <name type="scientific">Putridiphycobacter roseus</name>
    <dbReference type="NCBI Taxonomy" id="2219161"/>
    <lineage>
        <taxon>Bacteria</taxon>
        <taxon>Pseudomonadati</taxon>
        <taxon>Bacteroidota</taxon>
        <taxon>Flavobacteriia</taxon>
        <taxon>Flavobacteriales</taxon>
        <taxon>Crocinitomicaceae</taxon>
        <taxon>Putridiphycobacter</taxon>
    </lineage>
</organism>
<comment type="caution">
    <text evidence="1">The sequence shown here is derived from an EMBL/GenBank/DDBJ whole genome shotgun (WGS) entry which is preliminary data.</text>
</comment>
<sequence length="183" mass="20824">MTIIFIGCDTEDITYPKPLSGMKISFQEKDFSNQIQGCNFEFLSPTYAVIDSATQGCNLNINYIPFDATLFLTYIPVDTGGLMNHLEYSRKLVYEHSIQADGIEEKTIVNPAHHVYGTAYKLIGNSASNYQFYLTDSLNHFLRGALYFNAKPNYDSLKPSIDYLMVDFDTLFNSLEWSTITEE</sequence>
<gene>
    <name evidence="1" type="ORF">DNU06_11835</name>
</gene>
<accession>A0A2W1MZ63</accession>
<dbReference type="Pfam" id="PF25593">
    <property type="entry name" value="GldD_lipo"/>
    <property type="match status" value="1"/>
</dbReference>
<evidence type="ECO:0000313" key="2">
    <source>
        <dbReference type="Proteomes" id="UP000249248"/>
    </source>
</evidence>
<dbReference type="AlphaFoldDB" id="A0A2W1MZ63"/>
<keyword evidence="2" id="KW-1185">Reference proteome</keyword>
<reference evidence="1 2" key="1">
    <citation type="submission" date="2018-06" db="EMBL/GenBank/DDBJ databases">
        <title>The draft genome sequence of Crocinitomix sp. SM1701.</title>
        <authorList>
            <person name="Zhang X."/>
        </authorList>
    </citation>
    <scope>NUCLEOTIDE SEQUENCE [LARGE SCALE GENOMIC DNA]</scope>
    <source>
        <strain evidence="1 2">SM1701</strain>
    </source>
</reference>